<proteinExistence type="predicted"/>
<keyword evidence="3" id="KW-1185">Reference proteome</keyword>
<evidence type="ECO:0000256" key="1">
    <source>
        <dbReference type="SAM" id="MobiDB-lite"/>
    </source>
</evidence>
<dbReference type="Proteomes" id="UP000647416">
    <property type="component" value="Unassembled WGS sequence"/>
</dbReference>
<feature type="region of interest" description="Disordered" evidence="1">
    <location>
        <begin position="153"/>
        <end position="173"/>
    </location>
</feature>
<evidence type="ECO:0000313" key="3">
    <source>
        <dbReference type="Proteomes" id="UP000647416"/>
    </source>
</evidence>
<dbReference type="InterPro" id="IPR046680">
    <property type="entry name" value="DUF6550"/>
</dbReference>
<feature type="region of interest" description="Disordered" evidence="1">
    <location>
        <begin position="62"/>
        <end position="140"/>
    </location>
</feature>
<comment type="caution">
    <text evidence="2">The sequence shown here is derived from an EMBL/GenBank/DDBJ whole genome shotgun (WGS) entry which is preliminary data.</text>
</comment>
<gene>
    <name evidence="2" type="ORF">H8706_08845</name>
</gene>
<dbReference type="RefSeq" id="WP_262432347.1">
    <property type="nucleotide sequence ID" value="NZ_JACRTE010000011.1"/>
</dbReference>
<evidence type="ECO:0000313" key="2">
    <source>
        <dbReference type="EMBL" id="MBC8596974.1"/>
    </source>
</evidence>
<reference evidence="2" key="1">
    <citation type="submission" date="2020-08" db="EMBL/GenBank/DDBJ databases">
        <title>Genome public.</title>
        <authorList>
            <person name="Liu C."/>
            <person name="Sun Q."/>
        </authorList>
    </citation>
    <scope>NUCLEOTIDE SEQUENCE</scope>
    <source>
        <strain evidence="2">NSJ-50</strain>
    </source>
</reference>
<accession>A0A926FEG8</accession>
<name>A0A926FEG8_9FIRM</name>
<sequence>MKKKTRIVLIGTAVILLSVISGVVVYKNTIPNKPPEIITENETEKLNSNVTVDINTEREDIPEYREITDEETGETVIAEVQKNEPPEIKPTTPPEKPKSEDSYTNPEKPPEYKKEQTVVEKKVETNSETNKKQTSEKGKVYVDGFGYVDKAGETKTQTGVSDGDINKMVGSMD</sequence>
<dbReference type="Pfam" id="PF20187">
    <property type="entry name" value="DUF6550"/>
    <property type="match status" value="1"/>
</dbReference>
<organism evidence="2 3">
    <name type="scientific">Qingrenia yutianensis</name>
    <dbReference type="NCBI Taxonomy" id="2763676"/>
    <lineage>
        <taxon>Bacteria</taxon>
        <taxon>Bacillati</taxon>
        <taxon>Bacillota</taxon>
        <taxon>Clostridia</taxon>
        <taxon>Eubacteriales</taxon>
        <taxon>Oscillospiraceae</taxon>
        <taxon>Qingrenia</taxon>
    </lineage>
</organism>
<protein>
    <submittedName>
        <fullName evidence="2">Uncharacterized protein</fullName>
    </submittedName>
</protein>
<dbReference type="EMBL" id="JACRTE010000011">
    <property type="protein sequence ID" value="MBC8596974.1"/>
    <property type="molecule type" value="Genomic_DNA"/>
</dbReference>
<feature type="compositionally biased region" description="Basic and acidic residues" evidence="1">
    <location>
        <begin position="108"/>
        <end position="140"/>
    </location>
</feature>
<dbReference type="AlphaFoldDB" id="A0A926FEG8"/>